<evidence type="ECO:0000313" key="4">
    <source>
        <dbReference type="Proteomes" id="UP001221142"/>
    </source>
</evidence>
<name>A0AAD7C239_9AGAR</name>
<gene>
    <name evidence="3" type="ORF">FB45DRAFT_1026268</name>
</gene>
<evidence type="ECO:0000313" key="3">
    <source>
        <dbReference type="EMBL" id="KAJ7635385.1"/>
    </source>
</evidence>
<feature type="compositionally biased region" description="Low complexity" evidence="1">
    <location>
        <begin position="21"/>
        <end position="32"/>
    </location>
</feature>
<reference evidence="3" key="1">
    <citation type="submission" date="2023-03" db="EMBL/GenBank/DDBJ databases">
        <title>Massive genome expansion in bonnet fungi (Mycena s.s.) driven by repeated elements and novel gene families across ecological guilds.</title>
        <authorList>
            <consortium name="Lawrence Berkeley National Laboratory"/>
            <person name="Harder C.B."/>
            <person name="Miyauchi S."/>
            <person name="Viragh M."/>
            <person name="Kuo A."/>
            <person name="Thoen E."/>
            <person name="Andreopoulos B."/>
            <person name="Lu D."/>
            <person name="Skrede I."/>
            <person name="Drula E."/>
            <person name="Henrissat B."/>
            <person name="Morin E."/>
            <person name="Kohler A."/>
            <person name="Barry K."/>
            <person name="LaButti K."/>
            <person name="Morin E."/>
            <person name="Salamov A."/>
            <person name="Lipzen A."/>
            <person name="Mereny Z."/>
            <person name="Hegedus B."/>
            <person name="Baldrian P."/>
            <person name="Stursova M."/>
            <person name="Weitz H."/>
            <person name="Taylor A."/>
            <person name="Grigoriev I.V."/>
            <person name="Nagy L.G."/>
            <person name="Martin F."/>
            <person name="Kauserud H."/>
        </authorList>
    </citation>
    <scope>NUCLEOTIDE SEQUENCE</scope>
    <source>
        <strain evidence="3">9284</strain>
    </source>
</reference>
<comment type="caution">
    <text evidence="3">The sequence shown here is derived from an EMBL/GenBank/DDBJ whole genome shotgun (WGS) entry which is preliminary data.</text>
</comment>
<protein>
    <recommendedName>
        <fullName evidence="2">DUF6699 domain-containing protein</fullName>
    </recommendedName>
</protein>
<organism evidence="3 4">
    <name type="scientific">Roridomyces roridus</name>
    <dbReference type="NCBI Taxonomy" id="1738132"/>
    <lineage>
        <taxon>Eukaryota</taxon>
        <taxon>Fungi</taxon>
        <taxon>Dikarya</taxon>
        <taxon>Basidiomycota</taxon>
        <taxon>Agaricomycotina</taxon>
        <taxon>Agaricomycetes</taxon>
        <taxon>Agaricomycetidae</taxon>
        <taxon>Agaricales</taxon>
        <taxon>Marasmiineae</taxon>
        <taxon>Mycenaceae</taxon>
        <taxon>Roridomyces</taxon>
    </lineage>
</organism>
<accession>A0AAD7C239</accession>
<dbReference type="Proteomes" id="UP001221142">
    <property type="component" value="Unassembled WGS sequence"/>
</dbReference>
<evidence type="ECO:0000256" key="1">
    <source>
        <dbReference type="SAM" id="MobiDB-lite"/>
    </source>
</evidence>
<sequence>MLPRTVRFNPDTDEIQRPNRSQSASSSSNDESGPTLPRMNSLLLQGTCPPLDFSVPSVALQADRRLSPEVMSKPACNPPQTHAVIRVAAATRPDWQPTPGLCKFHVSHQPPSEPITVGDVLNAIHYHLRQPGMSQQSLPRAEVERYHAHRVCTVDECLRRISDPVKRMEVKNGEETKGVRVVDGLCGAVCFNGVSIQSPELWHVNLLPSERYANVASGANSG</sequence>
<dbReference type="AlphaFoldDB" id="A0AAD7C239"/>
<feature type="region of interest" description="Disordered" evidence="1">
    <location>
        <begin position="1"/>
        <end position="43"/>
    </location>
</feature>
<keyword evidence="4" id="KW-1185">Reference proteome</keyword>
<dbReference type="Pfam" id="PF20415">
    <property type="entry name" value="DUF6699"/>
    <property type="match status" value="1"/>
</dbReference>
<proteinExistence type="predicted"/>
<evidence type="ECO:0000259" key="2">
    <source>
        <dbReference type="Pfam" id="PF20415"/>
    </source>
</evidence>
<dbReference type="InterPro" id="IPR046522">
    <property type="entry name" value="DUF6699"/>
</dbReference>
<dbReference type="EMBL" id="JARKIF010000007">
    <property type="protein sequence ID" value="KAJ7635385.1"/>
    <property type="molecule type" value="Genomic_DNA"/>
</dbReference>
<feature type="domain" description="DUF6699" evidence="2">
    <location>
        <begin position="60"/>
        <end position="195"/>
    </location>
</feature>